<dbReference type="EMBL" id="BARV01043186">
    <property type="protein sequence ID" value="GAI54591.1"/>
    <property type="molecule type" value="Genomic_DNA"/>
</dbReference>
<feature type="non-terminal residue" evidence="1">
    <location>
        <position position="36"/>
    </location>
</feature>
<gene>
    <name evidence="1" type="ORF">S06H3_64582</name>
</gene>
<comment type="caution">
    <text evidence="1">The sequence shown here is derived from an EMBL/GenBank/DDBJ whole genome shotgun (WGS) entry which is preliminary data.</text>
</comment>
<evidence type="ECO:0000313" key="1">
    <source>
        <dbReference type="EMBL" id="GAI54591.1"/>
    </source>
</evidence>
<accession>X1QIF4</accession>
<organism evidence="1">
    <name type="scientific">marine sediment metagenome</name>
    <dbReference type="NCBI Taxonomy" id="412755"/>
    <lineage>
        <taxon>unclassified sequences</taxon>
        <taxon>metagenomes</taxon>
        <taxon>ecological metagenomes</taxon>
    </lineage>
</organism>
<protein>
    <submittedName>
        <fullName evidence="1">Uncharacterized protein</fullName>
    </submittedName>
</protein>
<dbReference type="AlphaFoldDB" id="X1QIF4"/>
<reference evidence="1" key="1">
    <citation type="journal article" date="2014" name="Front. Microbiol.">
        <title>High frequency of phylogenetically diverse reductive dehalogenase-homologous genes in deep subseafloor sedimentary metagenomes.</title>
        <authorList>
            <person name="Kawai M."/>
            <person name="Futagami T."/>
            <person name="Toyoda A."/>
            <person name="Takaki Y."/>
            <person name="Nishi S."/>
            <person name="Hori S."/>
            <person name="Arai W."/>
            <person name="Tsubouchi T."/>
            <person name="Morono Y."/>
            <person name="Uchiyama I."/>
            <person name="Ito T."/>
            <person name="Fujiyama A."/>
            <person name="Inagaki F."/>
            <person name="Takami H."/>
        </authorList>
    </citation>
    <scope>NUCLEOTIDE SEQUENCE</scope>
    <source>
        <strain evidence="1">Expedition CK06-06</strain>
    </source>
</reference>
<sequence>MKNNIKLKSKEIILPEKLKAILWSKNIKAINPETDK</sequence>
<proteinExistence type="predicted"/>
<name>X1QIF4_9ZZZZ</name>